<keyword evidence="1" id="KW-1133">Transmembrane helix</keyword>
<feature type="transmembrane region" description="Helical" evidence="1">
    <location>
        <begin position="38"/>
        <end position="55"/>
    </location>
</feature>
<reference evidence="2" key="1">
    <citation type="journal article" date="2014" name="PLoS Negl. Trop. Dis.">
        <title>An updated insight into the Sialotranscriptome of Triatoma infestans: developmental stage and geographic variations.</title>
        <authorList>
            <person name="Schwarz A."/>
            <person name="Medrano-Mercado N."/>
            <person name="Schaub G.A."/>
            <person name="Struchiner C.J."/>
            <person name="Bargues M.D."/>
            <person name="Levy M.Z."/>
            <person name="Ribeiro J.M."/>
        </authorList>
    </citation>
    <scope>NUCLEOTIDE SEQUENCE</scope>
    <source>
        <strain evidence="2">Chile</strain>
        <tissue evidence="2">Salivary glands</tissue>
    </source>
</reference>
<evidence type="ECO:0000256" key="1">
    <source>
        <dbReference type="SAM" id="Phobius"/>
    </source>
</evidence>
<keyword evidence="1" id="KW-0472">Membrane</keyword>
<keyword evidence="1" id="KW-0812">Transmembrane</keyword>
<dbReference type="EMBL" id="GBBI01002112">
    <property type="protein sequence ID" value="JAC16600.1"/>
    <property type="molecule type" value="mRNA"/>
</dbReference>
<organism evidence="2">
    <name type="scientific">Triatoma infestans</name>
    <name type="common">Assassin bug</name>
    <dbReference type="NCBI Taxonomy" id="30076"/>
    <lineage>
        <taxon>Eukaryota</taxon>
        <taxon>Metazoa</taxon>
        <taxon>Ecdysozoa</taxon>
        <taxon>Arthropoda</taxon>
        <taxon>Hexapoda</taxon>
        <taxon>Insecta</taxon>
        <taxon>Pterygota</taxon>
        <taxon>Neoptera</taxon>
        <taxon>Paraneoptera</taxon>
        <taxon>Hemiptera</taxon>
        <taxon>Heteroptera</taxon>
        <taxon>Panheteroptera</taxon>
        <taxon>Cimicomorpha</taxon>
        <taxon>Reduviidae</taxon>
        <taxon>Triatominae</taxon>
        <taxon>Triatoma</taxon>
    </lineage>
</organism>
<dbReference type="AlphaFoldDB" id="A0A023F5Y7"/>
<evidence type="ECO:0000313" key="2">
    <source>
        <dbReference type="EMBL" id="JAC16600.1"/>
    </source>
</evidence>
<feature type="transmembrane region" description="Helical" evidence="1">
    <location>
        <begin position="12"/>
        <end position="32"/>
    </location>
</feature>
<proteinExistence type="evidence at transcript level"/>
<accession>A0A023F5Y7</accession>
<protein>
    <submittedName>
        <fullName evidence="2">Putative secreted peptide</fullName>
    </submittedName>
</protein>
<name>A0A023F5Y7_TRIIF</name>
<feature type="non-terminal residue" evidence="2">
    <location>
        <position position="71"/>
    </location>
</feature>
<sequence length="71" mass="8601">MTNLIHAKNSLIIMFKLMYCLIVPGDLLAKFYMARREWYFAFFFVFVLSKGIKIYHNMNKYKNKNNEIKIN</sequence>